<comment type="caution">
    <text evidence="7">The sequence shown here is derived from an EMBL/GenBank/DDBJ whole genome shotgun (WGS) entry which is preliminary data.</text>
</comment>
<gene>
    <name evidence="7" type="ORF">FHG89_25155</name>
</gene>
<dbReference type="RefSeq" id="WP_139586886.1">
    <property type="nucleotide sequence ID" value="NZ_VDFY01000221.1"/>
</dbReference>
<evidence type="ECO:0000256" key="1">
    <source>
        <dbReference type="ARBA" id="ARBA00004651"/>
    </source>
</evidence>
<evidence type="ECO:0000313" key="8">
    <source>
        <dbReference type="Proteomes" id="UP000306145"/>
    </source>
</evidence>
<protein>
    <submittedName>
        <fullName evidence="7">MFS transporter</fullName>
    </submittedName>
</protein>
<comment type="subcellular location">
    <subcellularLocation>
        <location evidence="1">Cell membrane</location>
        <topology evidence="1">Multi-pass membrane protein</topology>
    </subcellularLocation>
</comment>
<dbReference type="Pfam" id="PF07690">
    <property type="entry name" value="MFS_1"/>
    <property type="match status" value="1"/>
</dbReference>
<proteinExistence type="predicted"/>
<dbReference type="GO" id="GO:0022857">
    <property type="term" value="F:transmembrane transporter activity"/>
    <property type="evidence" value="ECO:0007669"/>
    <property type="project" value="InterPro"/>
</dbReference>
<dbReference type="InterPro" id="IPR011701">
    <property type="entry name" value="MFS"/>
</dbReference>
<dbReference type="OrthoDB" id="3387448at2"/>
<dbReference type="AlphaFoldDB" id="A0A5C4QHS9"/>
<evidence type="ECO:0000313" key="7">
    <source>
        <dbReference type="EMBL" id="TNH24323.1"/>
    </source>
</evidence>
<dbReference type="GO" id="GO:0005886">
    <property type="term" value="C:plasma membrane"/>
    <property type="evidence" value="ECO:0007669"/>
    <property type="project" value="UniProtKB-SubCell"/>
</dbReference>
<feature type="transmembrane region" description="Helical" evidence="6">
    <location>
        <begin position="313"/>
        <end position="332"/>
    </location>
</feature>
<evidence type="ECO:0000256" key="2">
    <source>
        <dbReference type="ARBA" id="ARBA00022475"/>
    </source>
</evidence>
<evidence type="ECO:0000256" key="3">
    <source>
        <dbReference type="ARBA" id="ARBA00022692"/>
    </source>
</evidence>
<feature type="transmembrane region" description="Helical" evidence="6">
    <location>
        <begin position="223"/>
        <end position="249"/>
    </location>
</feature>
<dbReference type="Proteomes" id="UP000306145">
    <property type="component" value="Unassembled WGS sequence"/>
</dbReference>
<feature type="transmembrane region" description="Helical" evidence="6">
    <location>
        <begin position="44"/>
        <end position="65"/>
    </location>
</feature>
<dbReference type="InterPro" id="IPR036259">
    <property type="entry name" value="MFS_trans_sf"/>
</dbReference>
<reference evidence="7 8" key="1">
    <citation type="submission" date="2019-06" db="EMBL/GenBank/DDBJ databases">
        <title>Micromonospora ordensis sp. nov., isolated from deep marine sediment.</title>
        <authorList>
            <person name="Veyisoglu A."/>
            <person name="Carro L."/>
            <person name="Klenk H.-P."/>
            <person name="Sahin N."/>
        </authorList>
    </citation>
    <scope>NUCLEOTIDE SEQUENCE [LARGE SCALE GENOMIC DNA]</scope>
    <source>
        <strain evidence="7 8">S2509</strain>
    </source>
</reference>
<dbReference type="Gene3D" id="1.20.1250.20">
    <property type="entry name" value="MFS general substrate transporter like domains"/>
    <property type="match status" value="1"/>
</dbReference>
<organism evidence="7 8">
    <name type="scientific">Micromonospora orduensis</name>
    <dbReference type="NCBI Taxonomy" id="1420891"/>
    <lineage>
        <taxon>Bacteria</taxon>
        <taxon>Bacillati</taxon>
        <taxon>Actinomycetota</taxon>
        <taxon>Actinomycetes</taxon>
        <taxon>Micromonosporales</taxon>
        <taxon>Micromonosporaceae</taxon>
        <taxon>Micromonospora</taxon>
    </lineage>
</organism>
<dbReference type="PANTHER" id="PTHR23513:SF11">
    <property type="entry name" value="STAPHYLOFERRIN A TRANSPORTER"/>
    <property type="match status" value="1"/>
</dbReference>
<evidence type="ECO:0000256" key="5">
    <source>
        <dbReference type="ARBA" id="ARBA00023136"/>
    </source>
</evidence>
<dbReference type="SUPFAM" id="SSF103473">
    <property type="entry name" value="MFS general substrate transporter"/>
    <property type="match status" value="1"/>
</dbReference>
<feature type="transmembrane region" description="Helical" evidence="6">
    <location>
        <begin position="170"/>
        <end position="188"/>
    </location>
</feature>
<dbReference type="PANTHER" id="PTHR23513">
    <property type="entry name" value="INTEGRAL MEMBRANE EFFLUX PROTEIN-RELATED"/>
    <property type="match status" value="1"/>
</dbReference>
<feature type="transmembrane region" description="Helical" evidence="6">
    <location>
        <begin position="142"/>
        <end position="164"/>
    </location>
</feature>
<keyword evidence="5 6" id="KW-0472">Membrane</keyword>
<keyword evidence="2" id="KW-1003">Cell membrane</keyword>
<accession>A0A5C4QHS9</accession>
<dbReference type="EMBL" id="VDFY01000221">
    <property type="protein sequence ID" value="TNH24323.1"/>
    <property type="molecule type" value="Genomic_DNA"/>
</dbReference>
<keyword evidence="3 6" id="KW-0812">Transmembrane</keyword>
<keyword evidence="8" id="KW-1185">Reference proteome</keyword>
<evidence type="ECO:0000256" key="6">
    <source>
        <dbReference type="SAM" id="Phobius"/>
    </source>
</evidence>
<keyword evidence="4 6" id="KW-1133">Transmembrane helix</keyword>
<dbReference type="CDD" id="cd06173">
    <property type="entry name" value="MFS_MefA_like"/>
    <property type="match status" value="1"/>
</dbReference>
<feature type="transmembrane region" description="Helical" evidence="6">
    <location>
        <begin position="261"/>
        <end position="282"/>
    </location>
</feature>
<feature type="transmembrane region" description="Helical" evidence="6">
    <location>
        <begin position="379"/>
        <end position="397"/>
    </location>
</feature>
<evidence type="ECO:0000256" key="4">
    <source>
        <dbReference type="ARBA" id="ARBA00022989"/>
    </source>
</evidence>
<feature type="transmembrane region" description="Helical" evidence="6">
    <location>
        <begin position="353"/>
        <end position="373"/>
    </location>
</feature>
<name>A0A5C4QHS9_9ACTN</name>
<feature type="transmembrane region" description="Helical" evidence="6">
    <location>
        <begin position="102"/>
        <end position="130"/>
    </location>
</feature>
<feature type="transmembrane region" description="Helical" evidence="6">
    <location>
        <begin position="289"/>
        <end position="307"/>
    </location>
</feature>
<sequence length="402" mass="40114">MTASVLGRDFRLLWCAAVSSRFGDALRTPALALLAAAVTRDPRVIAAVTVVAQVPPLLFGLLGGVYADRWDRRRTMALVDGIRAGVVAALAVAVAVDRAGIVALLVAAFLLATLGTLFDSASFAVLPALVPPAALPRANGRLQAGTAVAGGFLGAPAAGVLFAAAPALPFALDAATFAVAAVLVLALAPAPVADPTIGAAAPRGSVWGEIVEGVRWLRGHRTLWRVTVLAAGSNLAISGLLAVLVLYALDVLRVPPAGYGLFAASAIVGGLAGALGAGRLAARLGTVPALCAVLAAQTVALSGFALARHPVPGGFALAVFAAGTVVWNSLWASYGQRHVPAGLLGRVGAAQRMVGLLTAPVGAALAGLVAAAYGTAPVTVAAAATFALVTVAAWRTLRQGFA</sequence>